<evidence type="ECO:0000313" key="4">
    <source>
        <dbReference type="EMBL" id="RFA98397.1"/>
    </source>
</evidence>
<evidence type="ECO:0000313" key="3">
    <source>
        <dbReference type="EMBL" id="RFA96899.1"/>
    </source>
</evidence>
<evidence type="ECO:0000259" key="1">
    <source>
        <dbReference type="Pfam" id="PF03551"/>
    </source>
</evidence>
<dbReference type="InterPro" id="IPR036390">
    <property type="entry name" value="WH_DNA-bd_sf"/>
</dbReference>
<evidence type="ECO:0000313" key="2">
    <source>
        <dbReference type="EMBL" id="HII46344.1"/>
    </source>
</evidence>
<dbReference type="Proteomes" id="UP000651120">
    <property type="component" value="Unassembled WGS sequence"/>
</dbReference>
<dbReference type="OrthoDB" id="56053at2157"/>
<organism evidence="4 5">
    <name type="scientific">Pyrobaculum aerophilum</name>
    <dbReference type="NCBI Taxonomy" id="13773"/>
    <lineage>
        <taxon>Archaea</taxon>
        <taxon>Thermoproteota</taxon>
        <taxon>Thermoprotei</taxon>
        <taxon>Thermoproteales</taxon>
        <taxon>Thermoproteaceae</taxon>
        <taxon>Pyrobaculum</taxon>
    </lineage>
</organism>
<dbReference type="RefSeq" id="WP_011008175.1">
    <property type="nucleotide sequence ID" value="NZ_DAIOPL010000019.1"/>
</dbReference>
<dbReference type="PANTHER" id="PTHR43252">
    <property type="entry name" value="TRANSCRIPTIONAL REGULATOR YQJI"/>
    <property type="match status" value="1"/>
</dbReference>
<accession>A0A371R3S0</accession>
<comment type="caution">
    <text evidence="4">The sequence shown here is derived from an EMBL/GenBank/DDBJ whole genome shotgun (WGS) entry which is preliminary data.</text>
</comment>
<dbReference type="Gene3D" id="1.10.10.10">
    <property type="entry name" value="Winged helix-like DNA-binding domain superfamily/Winged helix DNA-binding domain"/>
    <property type="match status" value="1"/>
</dbReference>
<dbReference type="AlphaFoldDB" id="A0A371R3S0"/>
<dbReference type="EMBL" id="DUJP01000011">
    <property type="protein sequence ID" value="HII46344.1"/>
    <property type="molecule type" value="Genomic_DNA"/>
</dbReference>
<dbReference type="SUPFAM" id="SSF46785">
    <property type="entry name" value="Winged helix' DNA-binding domain"/>
    <property type="match status" value="1"/>
</dbReference>
<dbReference type="PANTHER" id="PTHR43252:SF5">
    <property type="entry name" value="TRANSCRIPTIONAL REGULATOR, PADR-LIKE FAMILY"/>
    <property type="match status" value="1"/>
</dbReference>
<dbReference type="Proteomes" id="UP000256877">
    <property type="component" value="Unassembled WGS sequence"/>
</dbReference>
<dbReference type="EMBL" id="NMUF01000017">
    <property type="protein sequence ID" value="RFA98397.1"/>
    <property type="molecule type" value="Genomic_DNA"/>
</dbReference>
<dbReference type="InterPro" id="IPR005149">
    <property type="entry name" value="Tscrpt_reg_PadR_N"/>
</dbReference>
<sequence length="100" mass="11516">MRAYQRFKRCIGQGNLWLYVVSILNRRGPLHGYAIIQELRRLGFNVSSVYGYVLLKRMVADGVLVEVEEGGKKLYAPSERAVENFKKALEELQTLLRQLS</sequence>
<reference evidence="2" key="2">
    <citation type="journal article" date="2020" name="bioRxiv">
        <title>A rank-normalized archaeal taxonomy based on genome phylogeny resolves widespread incomplete and uneven classifications.</title>
        <authorList>
            <person name="Rinke C."/>
            <person name="Chuvochina M."/>
            <person name="Mussig A.J."/>
            <person name="Chaumeil P.-A."/>
            <person name="Waite D.W."/>
            <person name="Whitman W.B."/>
            <person name="Parks D.H."/>
            <person name="Hugenholtz P."/>
        </authorList>
    </citation>
    <scope>NUCLEOTIDE SEQUENCE</scope>
    <source>
        <strain evidence="2">UBA8839</strain>
    </source>
</reference>
<dbReference type="GeneID" id="1465955"/>
<protein>
    <submittedName>
        <fullName evidence="4">PadR family transcriptional regulator</fullName>
    </submittedName>
</protein>
<evidence type="ECO:0000313" key="5">
    <source>
        <dbReference type="Proteomes" id="UP000256877"/>
    </source>
</evidence>
<dbReference type="Proteomes" id="UP000257123">
    <property type="component" value="Unassembled WGS sequence"/>
</dbReference>
<reference evidence="5 6" key="1">
    <citation type="submission" date="2017-07" db="EMBL/GenBank/DDBJ databases">
        <title>Draft genome sequence of aerobic hyperthermophilic archaea, Pyrobaculum aerophilum YKB31 and YKB32.</title>
        <authorList>
            <person name="Mochizuki T."/>
            <person name="Berliner A.J."/>
            <person name="Yoshida-Takashima Y."/>
            <person name="Takaki Y."/>
            <person name="Nunoura T."/>
            <person name="Takai K."/>
        </authorList>
    </citation>
    <scope>NUCLEOTIDE SEQUENCE [LARGE SCALE GENOMIC DNA]</scope>
    <source>
        <strain evidence="3 6">YKB31</strain>
        <strain evidence="4 5">YKB32</strain>
    </source>
</reference>
<dbReference type="InterPro" id="IPR036388">
    <property type="entry name" value="WH-like_DNA-bd_sf"/>
</dbReference>
<gene>
    <name evidence="3" type="ORF">CGL51_04285</name>
    <name evidence="4" type="ORF">CGL52_07130</name>
    <name evidence="2" type="ORF">HA333_02465</name>
</gene>
<name>A0A371R3S0_9CREN</name>
<dbReference type="EMBL" id="NMUE01000009">
    <property type="protein sequence ID" value="RFA96899.1"/>
    <property type="molecule type" value="Genomic_DNA"/>
</dbReference>
<dbReference type="OMA" id="NLWLYVV"/>
<evidence type="ECO:0000313" key="6">
    <source>
        <dbReference type="Proteomes" id="UP000257123"/>
    </source>
</evidence>
<dbReference type="Pfam" id="PF03551">
    <property type="entry name" value="PadR"/>
    <property type="match status" value="1"/>
</dbReference>
<proteinExistence type="predicted"/>
<feature type="domain" description="Transcription regulator PadR N-terminal" evidence="1">
    <location>
        <begin position="21"/>
        <end position="75"/>
    </location>
</feature>